<dbReference type="InterPro" id="IPR029063">
    <property type="entry name" value="SAM-dependent_MTases_sf"/>
</dbReference>
<dbReference type="SUPFAM" id="SSF53335">
    <property type="entry name" value="S-adenosyl-L-methionine-dependent methyltransferases"/>
    <property type="match status" value="1"/>
</dbReference>
<dbReference type="EMBL" id="PEML01000309">
    <property type="protein sequence ID" value="RTI05040.1"/>
    <property type="molecule type" value="Genomic_DNA"/>
</dbReference>
<accession>A0ABY0AFC9</accession>
<gene>
    <name evidence="7" type="ORF">CSW25_11790</name>
</gene>
<dbReference type="PRINTS" id="PR00507">
    <property type="entry name" value="N12N6MTFRASE"/>
</dbReference>
<feature type="domain" description="DNA methylase adenine-specific" evidence="6">
    <location>
        <begin position="376"/>
        <end position="537"/>
    </location>
</feature>
<dbReference type="RefSeq" id="WP_126205543.1">
    <property type="nucleotide sequence ID" value="NZ_PELX01000317.1"/>
</dbReference>
<dbReference type="Proteomes" id="UP000287962">
    <property type="component" value="Unassembled WGS sequence"/>
</dbReference>
<comment type="caution">
    <text evidence="7">The sequence shown here is derived from an EMBL/GenBank/DDBJ whole genome shotgun (WGS) entry which is preliminary data.</text>
</comment>
<evidence type="ECO:0000313" key="7">
    <source>
        <dbReference type="EMBL" id="RTI05040.1"/>
    </source>
</evidence>
<evidence type="ECO:0000256" key="4">
    <source>
        <dbReference type="ARBA" id="ARBA00022747"/>
    </source>
</evidence>
<keyword evidence="1 7" id="KW-0489">Methyltransferase</keyword>
<protein>
    <submittedName>
        <fullName evidence="7">N-6 DNA methylase</fullName>
    </submittedName>
</protein>
<evidence type="ECO:0000256" key="1">
    <source>
        <dbReference type="ARBA" id="ARBA00022603"/>
    </source>
</evidence>
<dbReference type="PROSITE" id="PS00092">
    <property type="entry name" value="N6_MTASE"/>
    <property type="match status" value="1"/>
</dbReference>
<evidence type="ECO:0000256" key="5">
    <source>
        <dbReference type="SAM" id="Coils"/>
    </source>
</evidence>
<dbReference type="PANTHER" id="PTHR33841:SF5">
    <property type="entry name" value="DNA METHYLASE (MODIFICATION METHYLASE) (METHYLTRANSFERASE)-RELATED"/>
    <property type="match status" value="1"/>
</dbReference>
<feature type="coiled-coil region" evidence="5">
    <location>
        <begin position="189"/>
        <end position="223"/>
    </location>
</feature>
<keyword evidence="8" id="KW-1185">Reference proteome</keyword>
<keyword evidence="4" id="KW-0680">Restriction system</keyword>
<reference evidence="7 8" key="1">
    <citation type="journal article" date="2019" name="Extremophiles">
        <title>Biogeography of thermophiles and predominance of Thermus scotoductus in domestic water heaters.</title>
        <authorList>
            <person name="Wilpiszeski R.L."/>
            <person name="Zhang Z."/>
            <person name="House C.H."/>
        </authorList>
    </citation>
    <scope>NUCLEOTIDE SEQUENCE [LARGE SCALE GENOMIC DNA]</scope>
    <source>
        <strain evidence="7 8">12_S12</strain>
    </source>
</reference>
<dbReference type="PANTHER" id="PTHR33841">
    <property type="entry name" value="DNA METHYLTRANSFERASE YEEA-RELATED"/>
    <property type="match status" value="1"/>
</dbReference>
<evidence type="ECO:0000256" key="3">
    <source>
        <dbReference type="ARBA" id="ARBA00022691"/>
    </source>
</evidence>
<name>A0ABY0AFC9_THESC</name>
<keyword evidence="3" id="KW-0949">S-adenosyl-L-methionine</keyword>
<organism evidence="7 8">
    <name type="scientific">Thermus scotoductus</name>
    <dbReference type="NCBI Taxonomy" id="37636"/>
    <lineage>
        <taxon>Bacteria</taxon>
        <taxon>Thermotogati</taxon>
        <taxon>Deinococcota</taxon>
        <taxon>Deinococci</taxon>
        <taxon>Thermales</taxon>
        <taxon>Thermaceae</taxon>
        <taxon>Thermus</taxon>
    </lineage>
</organism>
<sequence>MPRSPRAHLDPLSRWLSLDFSRPERSYYPDLRDFLSELLGYPRDKVVTEDRSGEGYPDLVLLNAQGDPWVVGDFKLEDRHIADPASNAALWREKRKYVTGTTRYVLFVTPRYLQLRDATGKEVALLHLPRETTDLLRQKLAPISWEKARHEEDWKALVEGRLPYAYLVLDPEGTRKLQEDLKVSFAELTEAASRALLALEERYQEYRGKREEAERNLAGALEETRRRILARIEGEYPEALKALFERHLPRFADQYGREIEGEEEPGNPRIREAFAADSAAALIARVLFLRFLEDLGLTKRRLTDGGPERWREFVQFLTDKATALVKVASLDLSQAYAEPFEEETFSWILETNGEMDLALQRLILRVNAYDFSGLSEEVLGDIYQNFLPPDKRKRLGEFYTPKEVVDLILRETALAHGESLYPEVLDPACGSGSFLVRYLHHRMEDAKARGVHLDSEALSRSIWGFDLNPFAAYVSMFQLLWGFLRLKKGKPEVHVYNLNSLLDDSDIAFLVKRSPGEEARDEKEWDYVVGNPPYIRAERAKYGQAIRDLYREVWGQNGDTGLLFLWRAMRGSGATAKPWVKKGGKLGMVVSGGYANSEAAAPVWSLLWPGKEWSLRKLVWMEFVEENGRQKNIWDAARIPLVLILERTPPKEEDKVEIWVPSSWPKEAPEPHEVSRVRYRDFFDPKVNPQGEARVNGYGEYLLPLLRGEDAPLLKKLYPGGAVAVSLTEAMETQYTRHKKPQPFWWTYGIQRGGVSVTESPQGARPVPVLAGRGMAVAWEGEKAGYTDLEAVRARPYGKLSLWGRENPPESYLVVANIALTPFGALVRQRNEGVVPAALDTLIVGVPKPDLAEAVAAYLNSSLVRWYYLVRLRSGVLEGSSRAHVYPRTLEALPWPREPRRDLLDRLADLYRTLEGQARASRDNPREWLSREVERRIENGAVLPLSAPLFGLDFTGWQDRVPPKDLRVDGMVLRGSLHARLDLRDPDLARFVHLLLTSLAAEFVASEDLQKLFIPRDYQDLLREYDVREEAFSRAKGDFLNTLAAVDEVVFDLFGLSSEERGLILERLGSFPLDRLRPRYPWDVEEIRPLRAYTEDRFK</sequence>
<dbReference type="GO" id="GO:0008168">
    <property type="term" value="F:methyltransferase activity"/>
    <property type="evidence" value="ECO:0007669"/>
    <property type="project" value="UniProtKB-KW"/>
</dbReference>
<keyword evidence="2" id="KW-0808">Transferase</keyword>
<dbReference type="InterPro" id="IPR003356">
    <property type="entry name" value="DNA_methylase_A-5"/>
</dbReference>
<evidence type="ECO:0000313" key="8">
    <source>
        <dbReference type="Proteomes" id="UP000287962"/>
    </source>
</evidence>
<dbReference type="GO" id="GO:0032259">
    <property type="term" value="P:methylation"/>
    <property type="evidence" value="ECO:0007669"/>
    <property type="project" value="UniProtKB-KW"/>
</dbReference>
<keyword evidence="5" id="KW-0175">Coiled coil</keyword>
<proteinExistence type="predicted"/>
<dbReference type="InterPro" id="IPR050953">
    <property type="entry name" value="N4_N6_ade-DNA_methylase"/>
</dbReference>
<evidence type="ECO:0000256" key="2">
    <source>
        <dbReference type="ARBA" id="ARBA00022679"/>
    </source>
</evidence>
<dbReference type="Gene3D" id="3.40.50.150">
    <property type="entry name" value="Vaccinia Virus protein VP39"/>
    <property type="match status" value="1"/>
</dbReference>
<dbReference type="Pfam" id="PF02384">
    <property type="entry name" value="N6_Mtase"/>
    <property type="match status" value="1"/>
</dbReference>
<evidence type="ECO:0000259" key="6">
    <source>
        <dbReference type="Pfam" id="PF02384"/>
    </source>
</evidence>
<dbReference type="InterPro" id="IPR002052">
    <property type="entry name" value="DNA_methylase_N6_adenine_CS"/>
</dbReference>